<evidence type="ECO:0000259" key="1">
    <source>
        <dbReference type="PROSITE" id="PS51747"/>
    </source>
</evidence>
<dbReference type="InterPro" id="IPR002125">
    <property type="entry name" value="CMP_dCMP_dom"/>
</dbReference>
<dbReference type="SUPFAM" id="SSF53927">
    <property type="entry name" value="Cytidine deaminase-like"/>
    <property type="match status" value="1"/>
</dbReference>
<reference evidence="2 3" key="1">
    <citation type="submission" date="2016-10" db="EMBL/GenBank/DDBJ databases">
        <title>Evaluation of Human, Veterinary and Environmental Mycobacterium chelonae Isolates by Core Genome Phylogenomic Analysis, Targeted Gene Comparison, and Anti-microbial Susceptibility Patterns: A Tale of Mistaken Identities.</title>
        <authorList>
            <person name="Fogelson S.B."/>
            <person name="Camus A.C."/>
            <person name="Lorenz W."/>
            <person name="Vasireddy R."/>
            <person name="Vasireddy S."/>
            <person name="Smith T."/>
            <person name="Brown-Elliott B.A."/>
            <person name="Wallace R.J.Jr."/>
            <person name="Hasan N.A."/>
            <person name="Reischl U."/>
            <person name="Sanchez S."/>
        </authorList>
    </citation>
    <scope>NUCLEOTIDE SEQUENCE [LARGE SCALE GENOMIC DNA]</scope>
    <source>
        <strain evidence="2 3">15518</strain>
    </source>
</reference>
<evidence type="ECO:0000313" key="2">
    <source>
        <dbReference type="EMBL" id="OHU80421.1"/>
    </source>
</evidence>
<evidence type="ECO:0000313" key="3">
    <source>
        <dbReference type="Proteomes" id="UP000179441"/>
    </source>
</evidence>
<dbReference type="PANTHER" id="PTHR11079">
    <property type="entry name" value="CYTOSINE DEAMINASE FAMILY MEMBER"/>
    <property type="match status" value="1"/>
</dbReference>
<dbReference type="PANTHER" id="PTHR11079:SF162">
    <property type="entry name" value="RIBOFLAVIN BIOSYNTHESIS PROTEIN PYRD, CHLOROPLASTIC"/>
    <property type="match status" value="1"/>
</dbReference>
<dbReference type="Proteomes" id="UP000179441">
    <property type="component" value="Unassembled WGS sequence"/>
</dbReference>
<proteinExistence type="predicted"/>
<feature type="domain" description="CMP/dCMP-type deaminase" evidence="1">
    <location>
        <begin position="13"/>
        <end position="136"/>
    </location>
</feature>
<dbReference type="EMBL" id="MLIS01000001">
    <property type="protein sequence ID" value="OHU80421.1"/>
    <property type="molecule type" value="Genomic_DNA"/>
</dbReference>
<keyword evidence="3" id="KW-1185">Reference proteome</keyword>
<gene>
    <name evidence="2" type="ORF">BKG84_02655</name>
</gene>
<dbReference type="GO" id="GO:0008835">
    <property type="term" value="F:diaminohydroxyphosphoribosylaminopyrimidine deaminase activity"/>
    <property type="evidence" value="ECO:0007669"/>
    <property type="project" value="TreeGrafter"/>
</dbReference>
<accession>A0A1S1M9W2</accession>
<dbReference type="Pfam" id="PF00383">
    <property type="entry name" value="dCMP_cyt_deam_1"/>
    <property type="match status" value="1"/>
</dbReference>
<dbReference type="AlphaFoldDB" id="A0A1S1M9W2"/>
<dbReference type="RefSeq" id="WP_070952273.1">
    <property type="nucleotide sequence ID" value="NZ_CP050145.1"/>
</dbReference>
<name>A0A1S1M9W2_MYCCH</name>
<dbReference type="Gene3D" id="3.40.140.10">
    <property type="entry name" value="Cytidine Deaminase, domain 2"/>
    <property type="match status" value="1"/>
</dbReference>
<dbReference type="PROSITE" id="PS51747">
    <property type="entry name" value="CYT_DCMP_DEAMINASES_2"/>
    <property type="match status" value="1"/>
</dbReference>
<sequence>MAPDPEDNESSITDEYGFAKRAIEEALKSPGNTRVGAVITRGNTILATGYKGEIDGEHAEQVALRKAREAGIDLARASLYTTLEPCANSRTASRIPCATLIADAGITVVHIGQYDPNPQVNRLGWKYLRDNGVRLRDFPADLRKQAHSASEDFTKVFTRGTGMSAGAKFDYTTNGGLFTISVDEQADAPSWETKWANCGASAIYMYGGIPGVVALARYAKEFGDIDDPDALDYESYSPRIPVGSIGVMRNEHGHVLCKVTKIEPPPEYGGTGHVSVSIKWEIRLAEADPTK</sequence>
<comment type="caution">
    <text evidence="2">The sequence shown here is derived from an EMBL/GenBank/DDBJ whole genome shotgun (WGS) entry which is preliminary data.</text>
</comment>
<dbReference type="InterPro" id="IPR016193">
    <property type="entry name" value="Cytidine_deaminase-like"/>
</dbReference>
<protein>
    <recommendedName>
        <fullName evidence="1">CMP/dCMP-type deaminase domain-containing protein</fullName>
    </recommendedName>
</protein>
<organism evidence="2 3">
    <name type="scientific">Mycobacteroides chelonae</name>
    <name type="common">Mycobacterium chelonae</name>
    <dbReference type="NCBI Taxonomy" id="1774"/>
    <lineage>
        <taxon>Bacteria</taxon>
        <taxon>Bacillati</taxon>
        <taxon>Actinomycetota</taxon>
        <taxon>Actinomycetes</taxon>
        <taxon>Mycobacteriales</taxon>
        <taxon>Mycobacteriaceae</taxon>
        <taxon>Mycobacteroides</taxon>
    </lineage>
</organism>